<evidence type="ECO:0000313" key="2">
    <source>
        <dbReference type="EMBL" id="HGB35813.1"/>
    </source>
</evidence>
<keyword evidence="1" id="KW-0175">Coiled coil</keyword>
<comment type="caution">
    <text evidence="2">The sequence shown here is derived from an EMBL/GenBank/DDBJ whole genome shotgun (WGS) entry which is preliminary data.</text>
</comment>
<protein>
    <submittedName>
        <fullName evidence="2">Uncharacterized protein</fullName>
    </submittedName>
</protein>
<feature type="coiled-coil region" evidence="1">
    <location>
        <begin position="39"/>
        <end position="73"/>
    </location>
</feature>
<dbReference type="EMBL" id="DTGD01000104">
    <property type="protein sequence ID" value="HGB35813.1"/>
    <property type="molecule type" value="Genomic_DNA"/>
</dbReference>
<gene>
    <name evidence="2" type="ORF">ENV38_02755</name>
</gene>
<accession>A0A7V3KN73</accession>
<reference evidence="2" key="1">
    <citation type="journal article" date="2020" name="mSystems">
        <title>Genome- and Community-Level Interaction Insights into Carbon Utilization and Element Cycling Functions of Hydrothermarchaeota in Hydrothermal Sediment.</title>
        <authorList>
            <person name="Zhou Z."/>
            <person name="Liu Y."/>
            <person name="Xu W."/>
            <person name="Pan J."/>
            <person name="Luo Z.H."/>
            <person name="Li M."/>
        </authorList>
    </citation>
    <scope>NUCLEOTIDE SEQUENCE [LARGE SCALE GENOMIC DNA]</scope>
    <source>
        <strain evidence="2">SpSt-754</strain>
    </source>
</reference>
<name>A0A7V3KN73_UNCW3</name>
<dbReference type="AlphaFoldDB" id="A0A7V3KN73"/>
<sequence length="146" mass="16822">MVRKDIAAEPDESFEEIINDLILRYPEIKSELKRLLFKFRCTEKTKDDAQQRLAQAEYKLSKAEEKIGQKIDDRVCNITIRLMPDKSHGVVEKVDINDKSGLNEFIDNIIGKDGNSSELNYLIRQLEIKGIVVNLEVKKCEKSMGH</sequence>
<proteinExistence type="predicted"/>
<organism evidence="2">
    <name type="scientific">candidate division WOR-3 bacterium</name>
    <dbReference type="NCBI Taxonomy" id="2052148"/>
    <lineage>
        <taxon>Bacteria</taxon>
        <taxon>Bacteria division WOR-3</taxon>
    </lineage>
</organism>
<evidence type="ECO:0000256" key="1">
    <source>
        <dbReference type="SAM" id="Coils"/>
    </source>
</evidence>